<evidence type="ECO:0000313" key="3">
    <source>
        <dbReference type="Proteomes" id="UP000033774"/>
    </source>
</evidence>
<evidence type="ECO:0000313" key="2">
    <source>
        <dbReference type="EMBL" id="KJV09298.1"/>
    </source>
</evidence>
<dbReference type="AlphaFoldDB" id="A0A0F3IRX5"/>
<name>A0A0F3IRX5_9PROT</name>
<proteinExistence type="predicted"/>
<dbReference type="Gene3D" id="3.30.360.10">
    <property type="entry name" value="Dihydrodipicolinate Reductase, domain 2"/>
    <property type="match status" value="1"/>
</dbReference>
<dbReference type="RefSeq" id="WP_045776122.1">
    <property type="nucleotide sequence ID" value="NZ_LAJY01000311.1"/>
</dbReference>
<gene>
    <name evidence="2" type="ORF">VZ95_12385</name>
</gene>
<feature type="domain" description="Gfo/Idh/MocA-like oxidoreductase N-terminal" evidence="1">
    <location>
        <begin position="5"/>
        <end position="115"/>
    </location>
</feature>
<dbReference type="InterPro" id="IPR050463">
    <property type="entry name" value="Gfo/Idh/MocA_oxidrdct_glycsds"/>
</dbReference>
<reference evidence="2 3" key="1">
    <citation type="submission" date="2015-03" db="EMBL/GenBank/DDBJ databases">
        <title>Draft genome sequence of Elstera litoralis.</title>
        <authorList>
            <person name="Rahalkar M.C."/>
            <person name="Dhakephalkar P.K."/>
            <person name="Pore S.D."/>
            <person name="Arora P."/>
            <person name="Kapse N.G."/>
            <person name="Pandit P.S."/>
        </authorList>
    </citation>
    <scope>NUCLEOTIDE SEQUENCE [LARGE SCALE GENOMIC DNA]</scope>
    <source>
        <strain evidence="2 3">Dia-1</strain>
    </source>
</reference>
<organism evidence="2 3">
    <name type="scientific">Elstera litoralis</name>
    <dbReference type="NCBI Taxonomy" id="552518"/>
    <lineage>
        <taxon>Bacteria</taxon>
        <taxon>Pseudomonadati</taxon>
        <taxon>Pseudomonadota</taxon>
        <taxon>Alphaproteobacteria</taxon>
        <taxon>Rhodospirillales</taxon>
        <taxon>Rhodospirillaceae</taxon>
        <taxon>Elstera</taxon>
    </lineage>
</organism>
<keyword evidence="3" id="KW-1185">Reference proteome</keyword>
<comment type="caution">
    <text evidence="2">The sequence shown here is derived from an EMBL/GenBank/DDBJ whole genome shotgun (WGS) entry which is preliminary data.</text>
</comment>
<accession>A0A0F3IRX5</accession>
<dbReference type="OrthoDB" id="9813657at2"/>
<dbReference type="PANTHER" id="PTHR43818">
    <property type="entry name" value="BCDNA.GH03377"/>
    <property type="match status" value="1"/>
</dbReference>
<dbReference type="PANTHER" id="PTHR43818:SF7">
    <property type="entry name" value="DEHYDROGENASE"/>
    <property type="match status" value="1"/>
</dbReference>
<dbReference type="SUPFAM" id="SSF51735">
    <property type="entry name" value="NAD(P)-binding Rossmann-fold domains"/>
    <property type="match status" value="1"/>
</dbReference>
<sequence length="315" mass="34328">MAAYRLALMGVGVIAKAQHFPAIAANPAFDLVALASRAPVSYQGLPQFGDLDALLRDGPEFDALVLCTPPQGRADLVRRALAAGKHVLMEKPPTPSVSEALTLAPAAEAAGRVLFATWHSRFNRGVAKAKELLAAETLVRLTVTWKEDVNRWHPGQEWVWHPGGFGVFDPTINAFSILTEIFPDRLTVAAADLDFPANRHTPIAARLTLADARSPKVDATVEVDWMQRGEQTWSIDVVTESGLALTLTHGGTKLWLGGQLVIDESDTEYPEIYTRFKTLLDEKRSEVDGSPLHLVADAFLIGKRHAVAPFDWDAA</sequence>
<dbReference type="InterPro" id="IPR036291">
    <property type="entry name" value="NAD(P)-bd_dom_sf"/>
</dbReference>
<dbReference type="Gene3D" id="3.40.50.720">
    <property type="entry name" value="NAD(P)-binding Rossmann-like Domain"/>
    <property type="match status" value="1"/>
</dbReference>
<dbReference type="EMBL" id="LAJY01000311">
    <property type="protein sequence ID" value="KJV09298.1"/>
    <property type="molecule type" value="Genomic_DNA"/>
</dbReference>
<dbReference type="Proteomes" id="UP000033774">
    <property type="component" value="Unassembled WGS sequence"/>
</dbReference>
<dbReference type="Pfam" id="PF01408">
    <property type="entry name" value="GFO_IDH_MocA"/>
    <property type="match status" value="1"/>
</dbReference>
<protein>
    <recommendedName>
        <fullName evidence="1">Gfo/Idh/MocA-like oxidoreductase N-terminal domain-containing protein</fullName>
    </recommendedName>
</protein>
<dbReference type="InterPro" id="IPR000683">
    <property type="entry name" value="Gfo/Idh/MocA-like_OxRdtase_N"/>
</dbReference>
<evidence type="ECO:0000259" key="1">
    <source>
        <dbReference type="Pfam" id="PF01408"/>
    </source>
</evidence>
<dbReference type="GO" id="GO:0000166">
    <property type="term" value="F:nucleotide binding"/>
    <property type="evidence" value="ECO:0007669"/>
    <property type="project" value="InterPro"/>
</dbReference>